<proteinExistence type="predicted"/>
<accession>A0A3D6BQQ3</accession>
<comment type="caution">
    <text evidence="2">The sequence shown here is derived from an EMBL/GenBank/DDBJ whole genome shotgun (WGS) entry which is preliminary data.</text>
</comment>
<dbReference type="AlphaFoldDB" id="A0A3D6BQQ3"/>
<name>A0A3D6BQQ3_9FLAO</name>
<feature type="signal peptide" evidence="1">
    <location>
        <begin position="1"/>
        <end position="19"/>
    </location>
</feature>
<organism evidence="2 3">
    <name type="scientific">Xanthomarina gelatinilytica</name>
    <dbReference type="NCBI Taxonomy" id="1137281"/>
    <lineage>
        <taxon>Bacteria</taxon>
        <taxon>Pseudomonadati</taxon>
        <taxon>Bacteroidota</taxon>
        <taxon>Flavobacteriia</taxon>
        <taxon>Flavobacteriales</taxon>
        <taxon>Flavobacteriaceae</taxon>
        <taxon>Xanthomarina</taxon>
    </lineage>
</organism>
<evidence type="ECO:0000313" key="3">
    <source>
        <dbReference type="Proteomes" id="UP000263268"/>
    </source>
</evidence>
<feature type="chain" id="PRO_5017550215" evidence="1">
    <location>
        <begin position="20"/>
        <end position="125"/>
    </location>
</feature>
<gene>
    <name evidence="2" type="ORF">DHV22_04850</name>
</gene>
<reference evidence="2 3" key="1">
    <citation type="journal article" date="2018" name="Nat. Biotechnol.">
        <title>A standardized bacterial taxonomy based on genome phylogeny substantially revises the tree of life.</title>
        <authorList>
            <person name="Parks D.H."/>
            <person name="Chuvochina M."/>
            <person name="Waite D.W."/>
            <person name="Rinke C."/>
            <person name="Skarshewski A."/>
            <person name="Chaumeil P.A."/>
            <person name="Hugenholtz P."/>
        </authorList>
    </citation>
    <scope>NUCLEOTIDE SEQUENCE [LARGE SCALE GENOMIC DNA]</scope>
    <source>
        <strain evidence="2">UBA10227</strain>
    </source>
</reference>
<evidence type="ECO:0000256" key="1">
    <source>
        <dbReference type="SAM" id="SignalP"/>
    </source>
</evidence>
<sequence>MKYLLNSFILILISISSVAQNANNKEFKSAYENVFVKTPFSNYYKIEKEAEFINELNFYLQKDHLQLLFNNLLFEIPMIDGLNYPSTKFNTSPISSQLQFANPKNPILKLKNVTTPNVCLVIWEP</sequence>
<protein>
    <submittedName>
        <fullName evidence="2">Uncharacterized protein</fullName>
    </submittedName>
</protein>
<dbReference type="Proteomes" id="UP000263268">
    <property type="component" value="Unassembled WGS sequence"/>
</dbReference>
<evidence type="ECO:0000313" key="2">
    <source>
        <dbReference type="EMBL" id="HCY80967.1"/>
    </source>
</evidence>
<dbReference type="EMBL" id="DPRK01000084">
    <property type="protein sequence ID" value="HCY80967.1"/>
    <property type="molecule type" value="Genomic_DNA"/>
</dbReference>
<keyword evidence="1" id="KW-0732">Signal</keyword>